<dbReference type="PROSITE" id="PS50106">
    <property type="entry name" value="PDZ"/>
    <property type="match status" value="1"/>
</dbReference>
<evidence type="ECO:0000256" key="2">
    <source>
        <dbReference type="ARBA" id="ARBA00022670"/>
    </source>
</evidence>
<evidence type="ECO:0000256" key="3">
    <source>
        <dbReference type="ARBA" id="ARBA00022801"/>
    </source>
</evidence>
<dbReference type="CDD" id="cd06782">
    <property type="entry name" value="cpPDZ_CPP-like"/>
    <property type="match status" value="1"/>
</dbReference>
<organism evidence="9 10">
    <name type="scientific">Bacillus swezeyi</name>
    <dbReference type="NCBI Taxonomy" id="1925020"/>
    <lineage>
        <taxon>Bacteria</taxon>
        <taxon>Bacillati</taxon>
        <taxon>Bacillota</taxon>
        <taxon>Bacilli</taxon>
        <taxon>Bacillales</taxon>
        <taxon>Bacillaceae</taxon>
        <taxon>Bacillus</taxon>
    </lineage>
</organism>
<accession>A0A1R1RYA7</accession>
<gene>
    <name evidence="9" type="ORF">BW143_02105</name>
</gene>
<dbReference type="FunFam" id="2.30.42.10:FF:000063">
    <property type="entry name" value="Peptidase, S41 family"/>
    <property type="match status" value="1"/>
</dbReference>
<proteinExistence type="inferred from homology"/>
<sequence>MNQKIARLIMAISLLCGLLTGVDLNALHGHIPKAAAAAEAGSDRDADRSEAMEKIEKAYDLISNEYVEQVDREKLLEGAIQGMLSTLNDPYSVYMDKQTAKRFSDSLDSSFEGIGAEIGMEDRKIIIVSPFKKSPAEKAGLKPNDEILSIDGQSMAGMDLNDAVLKIRGKKGSTVTLKVHRPGMKDQLTFTIKRDDIPLETVFVSIKKVQDKPVGYMAISSFSEHTAKDFAAELKKLEKKGIKGLVLDVRGNPGGYLQSVEDILKHFVTKDHPYIQIAERNGNKKQYFSKRKEKKPYPVSVITDKGSASASEILAGALKEAEGYQVVGDASFGKGTVQQAVPMGDGSNIKLTLYKWLTPKGNWIHKKGIQPTVSVAQPAYFSVGPVQLKEPLKLDMNNNEIKRAQLLLKGLGFAPGREDGYYHEGTKQAVMAFQAQNKLKQTGVIDQKTANTMNLRIEEKKMDDKNDLQLKAALKVLFKKK</sequence>
<dbReference type="SUPFAM" id="SSF52096">
    <property type="entry name" value="ClpP/crotonase"/>
    <property type="match status" value="1"/>
</dbReference>
<evidence type="ECO:0000259" key="8">
    <source>
        <dbReference type="PROSITE" id="PS50106"/>
    </source>
</evidence>
<reference evidence="9 10" key="1">
    <citation type="submission" date="2017-01" db="EMBL/GenBank/DDBJ databases">
        <title>Bacillus phylogenomics.</title>
        <authorList>
            <person name="Dunlap C."/>
        </authorList>
    </citation>
    <scope>NUCLEOTIDE SEQUENCE [LARGE SCALE GENOMIC DNA]</scope>
    <source>
        <strain evidence="9 10">NRRL B-41282</strain>
    </source>
</reference>
<keyword evidence="3 7" id="KW-0378">Hydrolase</keyword>
<dbReference type="SUPFAM" id="SSF50156">
    <property type="entry name" value="PDZ domain-like"/>
    <property type="match status" value="1"/>
</dbReference>
<dbReference type="SMART" id="SM00228">
    <property type="entry name" value="PDZ"/>
    <property type="match status" value="1"/>
</dbReference>
<dbReference type="InterPro" id="IPR036366">
    <property type="entry name" value="PGBDSf"/>
</dbReference>
<dbReference type="Pfam" id="PF01471">
    <property type="entry name" value="PG_binding_1"/>
    <property type="match status" value="1"/>
</dbReference>
<dbReference type="InterPro" id="IPR036365">
    <property type="entry name" value="PGBD-like_sf"/>
</dbReference>
<dbReference type="InterPro" id="IPR036034">
    <property type="entry name" value="PDZ_sf"/>
</dbReference>
<dbReference type="Gene3D" id="3.30.750.44">
    <property type="match status" value="1"/>
</dbReference>
<protein>
    <recommendedName>
        <fullName evidence="6">C-terminal processing peptidase</fullName>
        <ecNumber evidence="6">3.4.21.102</ecNumber>
    </recommendedName>
</protein>
<dbReference type="GO" id="GO:0006508">
    <property type="term" value="P:proteolysis"/>
    <property type="evidence" value="ECO:0007669"/>
    <property type="project" value="UniProtKB-KW"/>
</dbReference>
<dbReference type="Gene3D" id="2.30.42.10">
    <property type="match status" value="1"/>
</dbReference>
<comment type="caution">
    <text evidence="9">The sequence shown here is derived from an EMBL/GenBank/DDBJ whole genome shotgun (WGS) entry which is preliminary data.</text>
</comment>
<evidence type="ECO:0000313" key="9">
    <source>
        <dbReference type="EMBL" id="OMI08870.1"/>
    </source>
</evidence>
<evidence type="ECO:0000256" key="7">
    <source>
        <dbReference type="RuleBase" id="RU004404"/>
    </source>
</evidence>
<feature type="domain" description="PDZ" evidence="8">
    <location>
        <begin position="92"/>
        <end position="168"/>
    </location>
</feature>
<evidence type="ECO:0000256" key="6">
    <source>
        <dbReference type="ARBA" id="ARBA00066637"/>
    </source>
</evidence>
<dbReference type="Proteomes" id="UP000187367">
    <property type="component" value="Unassembled WGS sequence"/>
</dbReference>
<dbReference type="CDD" id="cd07560">
    <property type="entry name" value="Peptidase_S41_CPP"/>
    <property type="match status" value="1"/>
</dbReference>
<dbReference type="AlphaFoldDB" id="A0A1R1QW39"/>
<dbReference type="InterPro" id="IPR002477">
    <property type="entry name" value="Peptidoglycan-bd-like"/>
</dbReference>
<dbReference type="Pfam" id="PF03572">
    <property type="entry name" value="Peptidase_S41"/>
    <property type="match status" value="1"/>
</dbReference>
<keyword evidence="4 7" id="KW-0720">Serine protease</keyword>
<evidence type="ECO:0000256" key="1">
    <source>
        <dbReference type="ARBA" id="ARBA00009179"/>
    </source>
</evidence>
<dbReference type="SUPFAM" id="SSF47090">
    <property type="entry name" value="PGBD-like"/>
    <property type="match status" value="1"/>
</dbReference>
<dbReference type="GO" id="GO:0007165">
    <property type="term" value="P:signal transduction"/>
    <property type="evidence" value="ECO:0007669"/>
    <property type="project" value="TreeGrafter"/>
</dbReference>
<dbReference type="Pfam" id="PF00595">
    <property type="entry name" value="PDZ"/>
    <property type="match status" value="1"/>
</dbReference>
<evidence type="ECO:0000256" key="5">
    <source>
        <dbReference type="ARBA" id="ARBA00051784"/>
    </source>
</evidence>
<comment type="catalytic activity">
    <reaction evidence="5">
        <text>The enzyme shows specific recognition of a C-terminal tripeptide, Xaa-Yaa-Zaa, in which Xaa is preferably Ala or Leu, Yaa is preferably Ala or Tyr, and Zaa is preferably Ala, but then cleaves at a variable distance from the C-terminus. A typical cleavage is -Ala-Ala-|-Arg-Ala-Ala-Lys-Glu-Asn-Tyr-Ala-Leu-Ala-Ala.</text>
        <dbReference type="EC" id="3.4.21.102"/>
    </reaction>
</comment>
<dbReference type="GO" id="GO:0004252">
    <property type="term" value="F:serine-type endopeptidase activity"/>
    <property type="evidence" value="ECO:0007669"/>
    <property type="project" value="UniProtKB-EC"/>
</dbReference>
<evidence type="ECO:0000313" key="10">
    <source>
        <dbReference type="Proteomes" id="UP000187367"/>
    </source>
</evidence>
<dbReference type="OrthoDB" id="9812068at2"/>
<dbReference type="PANTHER" id="PTHR32060">
    <property type="entry name" value="TAIL-SPECIFIC PROTEASE"/>
    <property type="match status" value="1"/>
</dbReference>
<dbReference type="InterPro" id="IPR055210">
    <property type="entry name" value="CtpA/B_N"/>
</dbReference>
<name>A0A1R1QW39_9BACI</name>
<dbReference type="InterPro" id="IPR029045">
    <property type="entry name" value="ClpP/crotonase-like_dom_sf"/>
</dbReference>
<accession>A0A1R1QW39</accession>
<dbReference type="Pfam" id="PF22694">
    <property type="entry name" value="CtpB_N-like"/>
    <property type="match status" value="1"/>
</dbReference>
<dbReference type="InterPro" id="IPR004447">
    <property type="entry name" value="Peptidase_S41A"/>
</dbReference>
<dbReference type="SMART" id="SM00245">
    <property type="entry name" value="TSPc"/>
    <property type="match status" value="1"/>
</dbReference>
<dbReference type="NCBIfam" id="TIGR00225">
    <property type="entry name" value="prc"/>
    <property type="match status" value="1"/>
</dbReference>
<keyword evidence="2 7" id="KW-0645">Protease</keyword>
<dbReference type="InterPro" id="IPR001478">
    <property type="entry name" value="PDZ"/>
</dbReference>
<dbReference type="GO" id="GO:0030288">
    <property type="term" value="C:outer membrane-bounded periplasmic space"/>
    <property type="evidence" value="ECO:0007669"/>
    <property type="project" value="TreeGrafter"/>
</dbReference>
<comment type="similarity">
    <text evidence="1 7">Belongs to the peptidase S41A family.</text>
</comment>
<dbReference type="InterPro" id="IPR005151">
    <property type="entry name" value="Tail-specific_protease"/>
</dbReference>
<dbReference type="FunFam" id="3.30.750.44:FF:000001">
    <property type="entry name" value="S41 family peptidase"/>
    <property type="match status" value="1"/>
</dbReference>
<keyword evidence="10" id="KW-1185">Reference proteome</keyword>
<dbReference type="Gene3D" id="3.90.226.10">
    <property type="entry name" value="2-enoyl-CoA Hydratase, Chain A, domain 1"/>
    <property type="match status" value="1"/>
</dbReference>
<dbReference type="EC" id="3.4.21.102" evidence="6"/>
<dbReference type="RefSeq" id="WP_076761109.1">
    <property type="nucleotide sequence ID" value="NZ_JARMMI010000003.1"/>
</dbReference>
<dbReference type="PANTHER" id="PTHR32060:SF29">
    <property type="entry name" value="CARBOXY-TERMINAL PROCESSING PROTEASE CTPB"/>
    <property type="match status" value="1"/>
</dbReference>
<dbReference type="EMBL" id="MTJL01000005">
    <property type="protein sequence ID" value="OMI08870.1"/>
    <property type="molecule type" value="Genomic_DNA"/>
</dbReference>
<evidence type="ECO:0000256" key="4">
    <source>
        <dbReference type="ARBA" id="ARBA00022825"/>
    </source>
</evidence>
<dbReference type="Gene3D" id="1.10.101.10">
    <property type="entry name" value="PGBD-like superfamily/PGBD"/>
    <property type="match status" value="1"/>
</dbReference>